<keyword evidence="2" id="KW-1185">Reference proteome</keyword>
<evidence type="ECO:0000313" key="1">
    <source>
        <dbReference type="EMBL" id="KAF2435322.1"/>
    </source>
</evidence>
<dbReference type="Proteomes" id="UP000800235">
    <property type="component" value="Unassembled WGS sequence"/>
</dbReference>
<organism evidence="1 2">
    <name type="scientific">Tothia fuscella</name>
    <dbReference type="NCBI Taxonomy" id="1048955"/>
    <lineage>
        <taxon>Eukaryota</taxon>
        <taxon>Fungi</taxon>
        <taxon>Dikarya</taxon>
        <taxon>Ascomycota</taxon>
        <taxon>Pezizomycotina</taxon>
        <taxon>Dothideomycetes</taxon>
        <taxon>Pleosporomycetidae</taxon>
        <taxon>Venturiales</taxon>
        <taxon>Cylindrosympodiaceae</taxon>
        <taxon>Tothia</taxon>
    </lineage>
</organism>
<gene>
    <name evidence="1" type="ORF">EJ08DRAFT_580530</name>
</gene>
<accession>A0A9P4U3V0</accession>
<feature type="non-terminal residue" evidence="1">
    <location>
        <position position="1"/>
    </location>
</feature>
<sequence>EKYAYIRLKQLQGFVIPHYYGEALRDLMPASVMSVARGKELREGSLTRE</sequence>
<dbReference type="AlphaFoldDB" id="A0A9P4U3V0"/>
<dbReference type="OrthoDB" id="2942798at2759"/>
<evidence type="ECO:0000313" key="2">
    <source>
        <dbReference type="Proteomes" id="UP000800235"/>
    </source>
</evidence>
<name>A0A9P4U3V0_9PEZI</name>
<protein>
    <submittedName>
        <fullName evidence="1">Uncharacterized protein</fullName>
    </submittedName>
</protein>
<proteinExistence type="predicted"/>
<dbReference type="EMBL" id="MU007013">
    <property type="protein sequence ID" value="KAF2435322.1"/>
    <property type="molecule type" value="Genomic_DNA"/>
</dbReference>
<comment type="caution">
    <text evidence="1">The sequence shown here is derived from an EMBL/GenBank/DDBJ whole genome shotgun (WGS) entry which is preliminary data.</text>
</comment>
<reference evidence="1" key="1">
    <citation type="journal article" date="2020" name="Stud. Mycol.">
        <title>101 Dothideomycetes genomes: a test case for predicting lifestyles and emergence of pathogens.</title>
        <authorList>
            <person name="Haridas S."/>
            <person name="Albert R."/>
            <person name="Binder M."/>
            <person name="Bloem J."/>
            <person name="Labutti K."/>
            <person name="Salamov A."/>
            <person name="Andreopoulos B."/>
            <person name="Baker S."/>
            <person name="Barry K."/>
            <person name="Bills G."/>
            <person name="Bluhm B."/>
            <person name="Cannon C."/>
            <person name="Castanera R."/>
            <person name="Culley D."/>
            <person name="Daum C."/>
            <person name="Ezra D."/>
            <person name="Gonzalez J."/>
            <person name="Henrissat B."/>
            <person name="Kuo A."/>
            <person name="Liang C."/>
            <person name="Lipzen A."/>
            <person name="Lutzoni F."/>
            <person name="Magnuson J."/>
            <person name="Mondo S."/>
            <person name="Nolan M."/>
            <person name="Ohm R."/>
            <person name="Pangilinan J."/>
            <person name="Park H.-J."/>
            <person name="Ramirez L."/>
            <person name="Alfaro M."/>
            <person name="Sun H."/>
            <person name="Tritt A."/>
            <person name="Yoshinaga Y."/>
            <person name="Zwiers L.-H."/>
            <person name="Turgeon B."/>
            <person name="Goodwin S."/>
            <person name="Spatafora J."/>
            <person name="Crous P."/>
            <person name="Grigoriev I."/>
        </authorList>
    </citation>
    <scope>NUCLEOTIDE SEQUENCE</scope>
    <source>
        <strain evidence="1">CBS 130266</strain>
    </source>
</reference>